<keyword evidence="2" id="KW-1185">Reference proteome</keyword>
<reference evidence="1 2" key="1">
    <citation type="submission" date="2024-05" db="EMBL/GenBank/DDBJ databases">
        <authorList>
            <person name="Wallberg A."/>
        </authorList>
    </citation>
    <scope>NUCLEOTIDE SEQUENCE [LARGE SCALE GENOMIC DNA]</scope>
</reference>
<organism evidence="1 2">
    <name type="scientific">Meganyctiphanes norvegica</name>
    <name type="common">Northern krill</name>
    <name type="synonym">Thysanopoda norvegica</name>
    <dbReference type="NCBI Taxonomy" id="48144"/>
    <lineage>
        <taxon>Eukaryota</taxon>
        <taxon>Metazoa</taxon>
        <taxon>Ecdysozoa</taxon>
        <taxon>Arthropoda</taxon>
        <taxon>Crustacea</taxon>
        <taxon>Multicrustacea</taxon>
        <taxon>Malacostraca</taxon>
        <taxon>Eumalacostraca</taxon>
        <taxon>Eucarida</taxon>
        <taxon>Euphausiacea</taxon>
        <taxon>Euphausiidae</taxon>
        <taxon>Meganyctiphanes</taxon>
    </lineage>
</organism>
<name>A0AAV2SNC6_MEGNR</name>
<evidence type="ECO:0000313" key="1">
    <source>
        <dbReference type="EMBL" id="CAL4213349.1"/>
    </source>
</evidence>
<dbReference type="Proteomes" id="UP001497623">
    <property type="component" value="Unassembled WGS sequence"/>
</dbReference>
<accession>A0AAV2SNC6</accession>
<sequence length="1078" mass="123753">MFNLSKLQATGSCESPGLINRNAYNSVAPELCKQILLTTFKLSYKGGNKDVRSFVRDKKIKIVGDIQDFYSYCIEDYDVTLLQNILANDEICNLGTFVKVKENKSGRVVKGESYKLDHLYWRNEKLYGEKHELPSLEFYIKEIVYIRNEAFHNQRDDMTEKILKEKLNILKYTLQEMILRMRIRFPDACYRSDIKGLETILKEKEITVPIWKDLTASLGDNLMEKVFECIENDKEVDIRLPSLENEQIRLNVPPSRVYLNIKGKGSNRRQISSTNVVKELRDPQNFPNRCLVLVGLPGVGKTTSLFRIKEEHKYAIKNKKLNLTLTSSEFNHLEFEAVEDIECIIYLALRNNEHKSLSELLHYKYGPATEKIIPHSRQLQHIILRRPSILLLDAIDESSAASDQLIREIWQIKDNFPNLYMIFTTRGSTGNILRECTGEDYDKMCIYVTGLDPSEFLENAGKLIDVILGERSRERNLGKRKQEALSNLQKIRQKFPPVCTNPLLLTIAVRLVLDPYVQTLDNLHSVTQLIKGMMDSLKRRLCDNTDIEADTVVLYLEFLENESLGMLQRNEFLLNSSLTKILRDKIRSLGINEVHIEKVLQSFLSKKDESVFQHLHAITQSFLAANALRKKLVILCPHDLNLEINKQMKDIPKEHQQTVLMLLVGILHEHEKNDILNEIASNVCIYFDFPQYNYFDSLKATQIHLFQESLAGGSGKPNEILEREIISKAPDSINVSEEAMEALQYIMTREEKKNWPKEITITIHSHPDNILNLRPVLDLLNKRNSCMELEVHQCSEALLRTMPDNLERLMVHWKLAESVKMVDALNTSLPSLHKLNMLTIDLDEGGSLPEEGLPELYYHGTLLVINIHIKFSDDDVVEAARIMAWVCGQHRQMCNGLYFYNSSLTEPGCTALLYELKKRGVQAKWIGVHDAQLAVGERESLQKKSESLGFRIFMTPGRVFFDKGQSMTDAMNEMKADPHLCLDLFTFGVEVLSGTDPLLTGRVDTLIREFKRISTASVSSDRLQLDECSNISTSLQDDFRNSLSEAMQAMLCADFSRFFALMNRIQKFLSKDDVQSSD</sequence>
<comment type="caution">
    <text evidence="1">The sequence shown here is derived from an EMBL/GenBank/DDBJ whole genome shotgun (WGS) entry which is preliminary data.</text>
</comment>
<dbReference type="InterPro" id="IPR027417">
    <property type="entry name" value="P-loop_NTPase"/>
</dbReference>
<dbReference type="EMBL" id="CAXKWB010089018">
    <property type="protein sequence ID" value="CAL4213349.1"/>
    <property type="molecule type" value="Genomic_DNA"/>
</dbReference>
<dbReference type="SUPFAM" id="SSF52540">
    <property type="entry name" value="P-loop containing nucleoside triphosphate hydrolases"/>
    <property type="match status" value="1"/>
</dbReference>
<dbReference type="AlphaFoldDB" id="A0AAV2SNC6"/>
<evidence type="ECO:0008006" key="3">
    <source>
        <dbReference type="Google" id="ProtNLM"/>
    </source>
</evidence>
<gene>
    <name evidence="1" type="ORF">MNOR_LOCUS38550</name>
</gene>
<feature type="non-terminal residue" evidence="1">
    <location>
        <position position="1078"/>
    </location>
</feature>
<proteinExistence type="predicted"/>
<dbReference type="Gene3D" id="3.40.50.300">
    <property type="entry name" value="P-loop containing nucleotide triphosphate hydrolases"/>
    <property type="match status" value="1"/>
</dbReference>
<protein>
    <recommendedName>
        <fullName evidence="3">NACHT domain-containing protein</fullName>
    </recommendedName>
</protein>
<evidence type="ECO:0000313" key="2">
    <source>
        <dbReference type="Proteomes" id="UP001497623"/>
    </source>
</evidence>